<sequence length="1044" mass="121150">MKPLKLKMCGFGPYGDNKEIDFSKLGQSGLYLITGDTGAGKTTIFDAVCFALYGEASGENRKPVMLRSDFASSDMPTFVELDFIYKDKKYSVTRNPAYERNKKSGDGTTTEKQNASLVFYEDKNPIAGYDKVTNEIKDLFGLDKNQFSQIAMIAQGDFLKLLLDSNNDRIDIFRKIFNTSVYRNFQEELKRLSSGKRNAYDEIKISLLQYVQDIIYSEESQLGYKIDQVRRDVHKIDEAISYLNELIEEDKTEEIKLTEKMHGLQLEYDRISEKILKGEAANKRFDLLDEMTQKIKILEGEKTLREEELKKIESGKNALYHVYPAFDKFNAENQKFKDIVEEINNKNSFVHELQPKVNIYRSEYEYEVSLDECRQQLSTKIASIEKELDSYDVFERLTKEIKDTKILIEQKLEEEFNLKNKKEDYLNKIQRALQLADSYKDLPIKIEKNSRELENLARFIKDINKIDSEMKMYRRIENNHKTLQDKYLSQKGLVAKKIKVFEDLEDLFLKEQAGIIAQKLEDGMPCPVCGSEKHPSPASLKDEAPSEDELKEAKKSAYDAKEELYAISERGSIKKTEKNKKKESILSLIYDVADKKIEIDDATDFIIMQRSLAEKRKESITAEELLLKDDMEKIKKSNEEKQENETQVSKIDKMLEKAGNEIARLKEFLSSAEGKKETIEKQLGFPSKEEAVIEYDQNRNRYTQMKKNYEAAQKKYFDNKEKLDKYKAILATLNEQKISLSNEKEKYHKRYNEELKKRGFDSEESFKSFLVSEKVIKDLERNSKEYFDKLQEIHNNIKTIREEITNKARVDIIELRKLLAEIIEKRKESERIYRDLYNRLKGNKSIKEKLVNRYEEYKNSETEYAMVENLSRTANGDLKGKQRIKFEMYIQRAYFSKIIREANKRFSKMTDGRYELLRQDESDNLRSQIGLELDVMDNYTGRIRSVKSLSGGESFKASLAMALGLSDVIQSVSGGIQLDAMFIDEGFGALDSESLEQAIDVLNTLSSGNRLVGIISHVSELKERIDKKLIVKKSASGSYVEIVV</sequence>
<dbReference type="PANTHER" id="PTHR32114:SF2">
    <property type="entry name" value="ABC TRANSPORTER ABCH.3"/>
    <property type="match status" value="1"/>
</dbReference>
<comment type="subunit">
    <text evidence="2">Heterodimer of SbcC and SbcD.</text>
</comment>
<feature type="coiled-coil region" evidence="4">
    <location>
        <begin position="394"/>
        <end position="428"/>
    </location>
</feature>
<keyword evidence="7" id="KW-1185">Reference proteome</keyword>
<dbReference type="RefSeq" id="WP_073270828.1">
    <property type="nucleotide sequence ID" value="NZ_FQTU01000010.1"/>
</dbReference>
<dbReference type="OrthoDB" id="9795626at2"/>
<dbReference type="GO" id="GO:0006302">
    <property type="term" value="P:double-strand break repair"/>
    <property type="evidence" value="ECO:0007669"/>
    <property type="project" value="InterPro"/>
</dbReference>
<keyword evidence="6" id="KW-0269">Exonuclease</keyword>
<dbReference type="Gene3D" id="3.40.50.300">
    <property type="entry name" value="P-loop containing nucleotide triphosphate hydrolases"/>
    <property type="match status" value="2"/>
</dbReference>
<feature type="coiled-coil region" evidence="4">
    <location>
        <begin position="288"/>
        <end position="346"/>
    </location>
</feature>
<dbReference type="SUPFAM" id="SSF52540">
    <property type="entry name" value="P-loop containing nucleoside triphosphate hydrolases"/>
    <property type="match status" value="1"/>
</dbReference>
<evidence type="ECO:0000256" key="4">
    <source>
        <dbReference type="SAM" id="Coils"/>
    </source>
</evidence>
<keyword evidence="4" id="KW-0175">Coiled coil</keyword>
<dbReference type="Pfam" id="PF13558">
    <property type="entry name" value="SbcC_Walker_B"/>
    <property type="match status" value="1"/>
</dbReference>
<accession>A0A1M4XRM2</accession>
<reference evidence="6 7" key="1">
    <citation type="submission" date="2016-11" db="EMBL/GenBank/DDBJ databases">
        <authorList>
            <person name="Jaros S."/>
            <person name="Januszkiewicz K."/>
            <person name="Wedrychowicz H."/>
        </authorList>
    </citation>
    <scope>NUCLEOTIDE SEQUENCE [LARGE SCALE GENOMIC DNA]</scope>
    <source>
        <strain evidence="6 7">DSM 14828</strain>
    </source>
</reference>
<evidence type="ECO:0000313" key="7">
    <source>
        <dbReference type="Proteomes" id="UP000184251"/>
    </source>
</evidence>
<proteinExistence type="inferred from homology"/>
<evidence type="ECO:0000256" key="1">
    <source>
        <dbReference type="ARBA" id="ARBA00006930"/>
    </source>
</evidence>
<organism evidence="6 7">
    <name type="scientific">Alkalibacter saccharofermentans DSM 14828</name>
    <dbReference type="NCBI Taxonomy" id="1120975"/>
    <lineage>
        <taxon>Bacteria</taxon>
        <taxon>Bacillati</taxon>
        <taxon>Bacillota</taxon>
        <taxon>Clostridia</taxon>
        <taxon>Eubacteriales</taxon>
        <taxon>Eubacteriaceae</taxon>
        <taxon>Alkalibacter</taxon>
    </lineage>
</organism>
<gene>
    <name evidence="6" type="ORF">SAMN02746064_01582</name>
</gene>
<dbReference type="STRING" id="1120975.SAMN02746064_01582"/>
<dbReference type="EMBL" id="FQTU01000010">
    <property type="protein sequence ID" value="SHE95933.1"/>
    <property type="molecule type" value="Genomic_DNA"/>
</dbReference>
<keyword evidence="6" id="KW-0378">Hydrolase</keyword>
<feature type="domain" description="Rad50/SbcC-type AAA" evidence="5">
    <location>
        <begin position="5"/>
        <end position="234"/>
    </location>
</feature>
<dbReference type="AlphaFoldDB" id="A0A1M4XRM2"/>
<dbReference type="Proteomes" id="UP000184251">
    <property type="component" value="Unassembled WGS sequence"/>
</dbReference>
<evidence type="ECO:0000256" key="3">
    <source>
        <dbReference type="ARBA" id="ARBA00013368"/>
    </source>
</evidence>
<evidence type="ECO:0000313" key="6">
    <source>
        <dbReference type="EMBL" id="SHE95933.1"/>
    </source>
</evidence>
<comment type="similarity">
    <text evidence="1">Belongs to the SMC family. SbcC subfamily.</text>
</comment>
<protein>
    <recommendedName>
        <fullName evidence="3">Nuclease SbcCD subunit C</fullName>
    </recommendedName>
</protein>
<keyword evidence="6" id="KW-0540">Nuclease</keyword>
<evidence type="ECO:0000256" key="2">
    <source>
        <dbReference type="ARBA" id="ARBA00011322"/>
    </source>
</evidence>
<evidence type="ECO:0000259" key="5">
    <source>
        <dbReference type="Pfam" id="PF13476"/>
    </source>
</evidence>
<name>A0A1M4XRM2_9FIRM</name>
<dbReference type="Pfam" id="PF13476">
    <property type="entry name" value="AAA_23"/>
    <property type="match status" value="1"/>
</dbReference>
<dbReference type="PANTHER" id="PTHR32114">
    <property type="entry name" value="ABC TRANSPORTER ABCH.3"/>
    <property type="match status" value="1"/>
</dbReference>
<dbReference type="InterPro" id="IPR038729">
    <property type="entry name" value="Rad50/SbcC_AAA"/>
</dbReference>
<dbReference type="GO" id="GO:0004527">
    <property type="term" value="F:exonuclease activity"/>
    <property type="evidence" value="ECO:0007669"/>
    <property type="project" value="UniProtKB-KW"/>
</dbReference>
<feature type="coiled-coil region" evidence="4">
    <location>
        <begin position="627"/>
        <end position="750"/>
    </location>
</feature>
<dbReference type="GO" id="GO:0016887">
    <property type="term" value="F:ATP hydrolysis activity"/>
    <property type="evidence" value="ECO:0007669"/>
    <property type="project" value="InterPro"/>
</dbReference>
<dbReference type="InterPro" id="IPR027417">
    <property type="entry name" value="P-loop_NTPase"/>
</dbReference>